<feature type="compositionally biased region" description="Low complexity" evidence="1">
    <location>
        <begin position="44"/>
        <end position="69"/>
    </location>
</feature>
<evidence type="ECO:0000256" key="1">
    <source>
        <dbReference type="SAM" id="MobiDB-lite"/>
    </source>
</evidence>
<feature type="signal peptide" evidence="2">
    <location>
        <begin position="1"/>
        <end position="31"/>
    </location>
</feature>
<reference evidence="3" key="1">
    <citation type="submission" date="2019-11" db="EMBL/GenBank/DDBJ databases">
        <title>Leishmania tarentolae CDS.</title>
        <authorList>
            <person name="Goto Y."/>
            <person name="Yamagishi J."/>
        </authorList>
    </citation>
    <scope>NUCLEOTIDE SEQUENCE [LARGE SCALE GENOMIC DNA]</scope>
    <source>
        <strain evidence="3">Parrot Tar II</strain>
    </source>
</reference>
<comment type="caution">
    <text evidence="3">The sequence shown here is derived from an EMBL/GenBank/DDBJ whole genome shotgun (WGS) entry which is preliminary data.</text>
</comment>
<dbReference type="OrthoDB" id="251450at2759"/>
<dbReference type="Proteomes" id="UP000419144">
    <property type="component" value="Unassembled WGS sequence"/>
</dbReference>
<name>A0A640KDS0_LEITA</name>
<dbReference type="AlphaFoldDB" id="A0A640KDS0"/>
<gene>
    <name evidence="3" type="ORF">LtaPh_1802600</name>
</gene>
<accession>A0A640KDS0</accession>
<proteinExistence type="predicted"/>
<keyword evidence="2" id="KW-0732">Signal</keyword>
<keyword evidence="4" id="KW-1185">Reference proteome</keyword>
<feature type="chain" id="PRO_5025057266" evidence="2">
    <location>
        <begin position="32"/>
        <end position="248"/>
    </location>
</feature>
<evidence type="ECO:0000256" key="2">
    <source>
        <dbReference type="SAM" id="SignalP"/>
    </source>
</evidence>
<evidence type="ECO:0000313" key="4">
    <source>
        <dbReference type="Proteomes" id="UP000419144"/>
    </source>
</evidence>
<feature type="region of interest" description="Disordered" evidence="1">
    <location>
        <begin position="35"/>
        <end position="70"/>
    </location>
</feature>
<evidence type="ECO:0000313" key="3">
    <source>
        <dbReference type="EMBL" id="GET87733.1"/>
    </source>
</evidence>
<organism evidence="3 4">
    <name type="scientific">Leishmania tarentolae</name>
    <name type="common">Sauroleishmania tarentolae</name>
    <dbReference type="NCBI Taxonomy" id="5689"/>
    <lineage>
        <taxon>Eukaryota</taxon>
        <taxon>Discoba</taxon>
        <taxon>Euglenozoa</taxon>
        <taxon>Kinetoplastea</taxon>
        <taxon>Metakinetoplastina</taxon>
        <taxon>Trypanosomatida</taxon>
        <taxon>Trypanosomatidae</taxon>
        <taxon>Leishmaniinae</taxon>
        <taxon>Leishmania</taxon>
        <taxon>lizard Leishmania</taxon>
    </lineage>
</organism>
<protein>
    <submittedName>
        <fullName evidence="3">Uncharacterized protein</fullName>
    </submittedName>
</protein>
<sequence>MRAIRMAFAAQSASTLFAVCVARQCFREGCANPPNTSPPPHEMPSGAAASTASPSCGSSPSSSKVAATGGVQPDDTDAWIVSFLQRSVNGGHQSQEAADYFRSIMHDESDFRLCLLEARRLMGGQDPEKLTRYQQSQFADRLSTYMSGIASDKLRRAHAEEQSTKRYTQDGTPTGENYWFEAGNTLSSPAVPGFVKDEILNDMQHERSAKSPAFMQPAEEEQLTAHDDDYAAHLRRQRRKLLRDTDAK</sequence>
<feature type="region of interest" description="Disordered" evidence="1">
    <location>
        <begin position="205"/>
        <end position="230"/>
    </location>
</feature>
<dbReference type="EMBL" id="BLBS01000023">
    <property type="protein sequence ID" value="GET87733.1"/>
    <property type="molecule type" value="Genomic_DNA"/>
</dbReference>
<dbReference type="VEuPathDB" id="TriTrypDB:LtaPh_1802600"/>